<name>A0A507AGH8_9PEZI</name>
<comment type="caution">
    <text evidence="1">The sequence shown here is derived from an EMBL/GenBank/DDBJ whole genome shotgun (WGS) entry which is preliminary data.</text>
</comment>
<dbReference type="GeneID" id="41977814"/>
<reference evidence="1 2" key="1">
    <citation type="submission" date="2019-06" db="EMBL/GenBank/DDBJ databases">
        <title>Draft genome sequence of the filamentous fungus Phialemoniopsis curvata isolated from diesel fuel.</title>
        <authorList>
            <person name="Varaljay V.A."/>
            <person name="Lyon W.J."/>
            <person name="Crouch A.L."/>
            <person name="Drake C.E."/>
            <person name="Hollomon J.M."/>
            <person name="Nadeau L.J."/>
            <person name="Nunn H.S."/>
            <person name="Stevenson B.S."/>
            <person name="Bojanowski C.L."/>
            <person name="Crookes-Goodson W.J."/>
        </authorList>
    </citation>
    <scope>NUCLEOTIDE SEQUENCE [LARGE SCALE GENOMIC DNA]</scope>
    <source>
        <strain evidence="1 2">D216</strain>
    </source>
</reference>
<dbReference type="InParanoid" id="A0A507AGH8"/>
<proteinExistence type="predicted"/>
<dbReference type="RefSeq" id="XP_030989623.1">
    <property type="nucleotide sequence ID" value="XM_031132977.1"/>
</dbReference>
<protein>
    <submittedName>
        <fullName evidence="1">Uncharacterized protein</fullName>
    </submittedName>
</protein>
<accession>A0A507AGH8</accession>
<evidence type="ECO:0000313" key="1">
    <source>
        <dbReference type="EMBL" id="TPX07912.1"/>
    </source>
</evidence>
<keyword evidence="2" id="KW-1185">Reference proteome</keyword>
<dbReference type="AlphaFoldDB" id="A0A507AGH8"/>
<dbReference type="Proteomes" id="UP000319257">
    <property type="component" value="Unassembled WGS sequence"/>
</dbReference>
<dbReference type="OrthoDB" id="3787958at2759"/>
<organism evidence="1 2">
    <name type="scientific">Thyridium curvatum</name>
    <dbReference type="NCBI Taxonomy" id="1093900"/>
    <lineage>
        <taxon>Eukaryota</taxon>
        <taxon>Fungi</taxon>
        <taxon>Dikarya</taxon>
        <taxon>Ascomycota</taxon>
        <taxon>Pezizomycotina</taxon>
        <taxon>Sordariomycetes</taxon>
        <taxon>Sordariomycetidae</taxon>
        <taxon>Thyridiales</taxon>
        <taxon>Thyridiaceae</taxon>
        <taxon>Thyridium</taxon>
    </lineage>
</organism>
<gene>
    <name evidence="1" type="ORF">E0L32_010367</name>
</gene>
<sequence>MEPLTVIGALASAAQLFDMSLKYSYRAGNFVSALKHSEEHAALLHQRPYQHLPVHSSIIEISRQFADDMLSLHELLPYDLTKFSTSLRKRTRFVLRTKDTEKVLQRLDSRKSAATLALEVTGRLNEVRLQHNIVSLQSQMQLLSSQQDGLLEKNVENRDELLAQFHSHETHVVASIRALSEILARNGWGSRSPSGVCWRRGLRISEVQTQVAVILAQQNDILSSQRLLVAKANAEANDPDILARPIRIELRQQLEPLLEKIDGAREHIDRVATAFSSEAVSKLVFETEGSPSAANRTEGLHVDVRSSATPPSEAVVEAMCSTLPANGPPCLQPRIIRLSSIEHYISSRFGTLSIRMKTYRLSKYGIGGQRTYFQLRADILPRPQLCSRALSALYSSGPDHHGYFSICPSISIMNILSDDSEVLLKKNDPARFRQLIETGYLGIWDVSELGYNLLQLSLSWNLPMTCQYLLRDSGYGAQLAEQDEITIITASSILTPVILRAEPDTAVDILDHLKHFTSNITDETNMDSYLSLGWNNFYADLLKMHARRQSCQEVWHTAVSSARRLIESGHTLRPFCWTGLDHLGQTTCLIDLYLETGGDPNEPAPSGDHPFLFALKLVLHSNIKDEIKDSQTQHSGELNDDDTEAEDNYSNCVSDRDLCVKLCSGCHKCFAMSLTDVAFEVDIGGIWAEALEQCGLDPSAVLEESDRRLAKHRKLNGASRTGVDVDTVVGEHEAPGLRRRNISRVREILEA</sequence>
<evidence type="ECO:0000313" key="2">
    <source>
        <dbReference type="Proteomes" id="UP000319257"/>
    </source>
</evidence>
<dbReference type="EMBL" id="SKBQ01000083">
    <property type="protein sequence ID" value="TPX07912.1"/>
    <property type="molecule type" value="Genomic_DNA"/>
</dbReference>